<dbReference type="Proteomes" id="UP000000305">
    <property type="component" value="Unassembled WGS sequence"/>
</dbReference>
<dbReference type="EMBL" id="GL732523">
    <property type="protein sequence ID" value="EFX90225.1"/>
    <property type="molecule type" value="Genomic_DNA"/>
</dbReference>
<dbReference type="Gene3D" id="1.10.167.10">
    <property type="entry name" value="Regulator of G-protein Signalling 4, domain 2"/>
    <property type="match status" value="1"/>
</dbReference>
<dbReference type="HOGENOM" id="CLU_1688508_0_0_1"/>
<dbReference type="InterPro" id="IPR036305">
    <property type="entry name" value="RGS_sf"/>
</dbReference>
<reference evidence="2 3" key="1">
    <citation type="journal article" date="2011" name="Science">
        <title>The ecoresponsive genome of Daphnia pulex.</title>
        <authorList>
            <person name="Colbourne J.K."/>
            <person name="Pfrender M.E."/>
            <person name="Gilbert D."/>
            <person name="Thomas W.K."/>
            <person name="Tucker A."/>
            <person name="Oakley T.H."/>
            <person name="Tokishita S."/>
            <person name="Aerts A."/>
            <person name="Arnold G.J."/>
            <person name="Basu M.K."/>
            <person name="Bauer D.J."/>
            <person name="Caceres C.E."/>
            <person name="Carmel L."/>
            <person name="Casola C."/>
            <person name="Choi J.H."/>
            <person name="Detter J.C."/>
            <person name="Dong Q."/>
            <person name="Dusheyko S."/>
            <person name="Eads B.D."/>
            <person name="Frohlich T."/>
            <person name="Geiler-Samerotte K.A."/>
            <person name="Gerlach D."/>
            <person name="Hatcher P."/>
            <person name="Jogdeo S."/>
            <person name="Krijgsveld J."/>
            <person name="Kriventseva E.V."/>
            <person name="Kultz D."/>
            <person name="Laforsch C."/>
            <person name="Lindquist E."/>
            <person name="Lopez J."/>
            <person name="Manak J.R."/>
            <person name="Muller J."/>
            <person name="Pangilinan J."/>
            <person name="Patwardhan R.P."/>
            <person name="Pitluck S."/>
            <person name="Pritham E.J."/>
            <person name="Rechtsteiner A."/>
            <person name="Rho M."/>
            <person name="Rogozin I.B."/>
            <person name="Sakarya O."/>
            <person name="Salamov A."/>
            <person name="Schaack S."/>
            <person name="Shapiro H."/>
            <person name="Shiga Y."/>
            <person name="Skalitzky C."/>
            <person name="Smith Z."/>
            <person name="Souvorov A."/>
            <person name="Sung W."/>
            <person name="Tang Z."/>
            <person name="Tsuchiya D."/>
            <person name="Tu H."/>
            <person name="Vos H."/>
            <person name="Wang M."/>
            <person name="Wolf Y.I."/>
            <person name="Yamagata H."/>
            <person name="Yamada T."/>
            <person name="Ye Y."/>
            <person name="Shaw J.R."/>
            <person name="Andrews J."/>
            <person name="Crease T.J."/>
            <person name="Tang H."/>
            <person name="Lucas S.M."/>
            <person name="Robertson H.M."/>
            <person name="Bork P."/>
            <person name="Koonin E.V."/>
            <person name="Zdobnov E.M."/>
            <person name="Grigoriev I.V."/>
            <person name="Lynch M."/>
            <person name="Boore J.L."/>
        </authorList>
    </citation>
    <scope>NUCLEOTIDE SEQUENCE [LARGE SCALE GENOMIC DNA]</scope>
</reference>
<organism evidence="2 3">
    <name type="scientific">Daphnia pulex</name>
    <name type="common">Water flea</name>
    <dbReference type="NCBI Taxonomy" id="6669"/>
    <lineage>
        <taxon>Eukaryota</taxon>
        <taxon>Metazoa</taxon>
        <taxon>Ecdysozoa</taxon>
        <taxon>Arthropoda</taxon>
        <taxon>Crustacea</taxon>
        <taxon>Branchiopoda</taxon>
        <taxon>Diplostraca</taxon>
        <taxon>Cladocera</taxon>
        <taxon>Anomopoda</taxon>
        <taxon>Daphniidae</taxon>
        <taxon>Daphnia</taxon>
    </lineage>
</organism>
<dbReference type="InterPro" id="IPR016137">
    <property type="entry name" value="RGS"/>
</dbReference>
<dbReference type="InParanoid" id="E9FRB9"/>
<dbReference type="PROSITE" id="PS50132">
    <property type="entry name" value="RGS"/>
    <property type="match status" value="1"/>
</dbReference>
<accession>E9FRB9</accession>
<sequence length="156" mass="17754">MADPDLKSIPKKTLKKVIQECNLSALLSSDEGQAFFKSYLSHHPEHSKYWDFYNSVSEIILNSDNQEQQLDSIKECFEKHISIGADSEDRVDACIQNRADVDNLSKAINEKDCENLQKILSEKQQSAFEYLNQEAFLPLLPEFKGCTSKKTSCDLS</sequence>
<protein>
    <recommendedName>
        <fullName evidence="1">RGS domain-containing protein</fullName>
    </recommendedName>
</protein>
<dbReference type="SUPFAM" id="SSF48097">
    <property type="entry name" value="Regulator of G-protein signaling, RGS"/>
    <property type="match status" value="1"/>
</dbReference>
<dbReference type="AlphaFoldDB" id="E9FRB9"/>
<dbReference type="InterPro" id="IPR044926">
    <property type="entry name" value="RGS_subdomain_2"/>
</dbReference>
<evidence type="ECO:0000259" key="1">
    <source>
        <dbReference type="PROSITE" id="PS50132"/>
    </source>
</evidence>
<keyword evidence="3" id="KW-1185">Reference proteome</keyword>
<name>E9FRB9_DAPPU</name>
<dbReference type="OrthoDB" id="10308802at2759"/>
<feature type="domain" description="RGS" evidence="1">
    <location>
        <begin position="22"/>
        <end position="140"/>
    </location>
</feature>
<proteinExistence type="predicted"/>
<gene>
    <name evidence="2" type="ORF">DAPPUDRAFT_220240</name>
</gene>
<evidence type="ECO:0000313" key="3">
    <source>
        <dbReference type="Proteomes" id="UP000000305"/>
    </source>
</evidence>
<evidence type="ECO:0000313" key="2">
    <source>
        <dbReference type="EMBL" id="EFX90225.1"/>
    </source>
</evidence>
<dbReference type="KEGG" id="dpx:DAPPUDRAFT_220240"/>